<feature type="domain" description="CN hydrolase" evidence="2">
    <location>
        <begin position="1"/>
        <end position="263"/>
    </location>
</feature>
<dbReference type="AlphaFoldDB" id="G7DXH6"/>
<sequence length="263" mass="28556">MLAAVAQICSKASVTDNAAVCASVIRRAADAGAALVALPEASDFIAPSHQVHSLTATTEDAFVRILQQQARTSRIEVTVGVHEAIADSRQVYNTQLFINRDGEVAQSYRKCHLFDVDIKGGTTILESATTRAGESLGDPIASGIGQLGLMTCYDLRFPMQSLLMRAKGAQVMTYPSAFTERTGAAHWEVLLRARAIETQSYVLAPAQVGSHFAPRAEEANGKQIIRPGRTSYGHSMIRSTSIGRPRSDERCQSYNNRERTSTR</sequence>
<reference evidence="3 4" key="1">
    <citation type="journal article" date="2011" name="J. Gen. Appl. Microbiol.">
        <title>Draft genome sequencing of the enigmatic basidiomycete Mixia osmundae.</title>
        <authorList>
            <person name="Nishida H."/>
            <person name="Nagatsuka Y."/>
            <person name="Sugiyama J."/>
        </authorList>
    </citation>
    <scope>NUCLEOTIDE SEQUENCE [LARGE SCALE GENOMIC DNA]</scope>
    <source>
        <strain evidence="4">CBS 9802 / IAM 14324 / JCM 22182 / KY 12970</strain>
    </source>
</reference>
<reference evidence="3 4" key="2">
    <citation type="journal article" date="2012" name="Open Biol.">
        <title>Characteristics of nucleosomes and linker DNA regions on the genome of the basidiomycete Mixia osmundae revealed by mono- and dinucleosome mapping.</title>
        <authorList>
            <person name="Nishida H."/>
            <person name="Kondo S."/>
            <person name="Matsumoto T."/>
            <person name="Suzuki Y."/>
            <person name="Yoshikawa H."/>
            <person name="Taylor T.D."/>
            <person name="Sugiyama J."/>
        </authorList>
    </citation>
    <scope>NUCLEOTIDE SEQUENCE [LARGE SCALE GENOMIC DNA]</scope>
    <source>
        <strain evidence="4">CBS 9802 / IAM 14324 / JCM 22182 / KY 12970</strain>
    </source>
</reference>
<feature type="region of interest" description="Disordered" evidence="1">
    <location>
        <begin position="226"/>
        <end position="263"/>
    </location>
</feature>
<dbReference type="InParanoid" id="G7DXH6"/>
<keyword evidence="4" id="KW-1185">Reference proteome</keyword>
<evidence type="ECO:0000256" key="1">
    <source>
        <dbReference type="SAM" id="MobiDB-lite"/>
    </source>
</evidence>
<dbReference type="RefSeq" id="XP_014569851.1">
    <property type="nucleotide sequence ID" value="XM_014714365.1"/>
</dbReference>
<dbReference type="OMA" id="KRESWGH"/>
<dbReference type="Pfam" id="PF00795">
    <property type="entry name" value="CN_hydrolase"/>
    <property type="match status" value="1"/>
</dbReference>
<dbReference type="OrthoDB" id="10250282at2759"/>
<feature type="compositionally biased region" description="Basic and acidic residues" evidence="1">
    <location>
        <begin position="245"/>
        <end position="263"/>
    </location>
</feature>
<comment type="caution">
    <text evidence="3">The sequence shown here is derived from an EMBL/GenBank/DDBJ whole genome shotgun (WGS) entry which is preliminary data.</text>
</comment>
<dbReference type="FunCoup" id="G7DXH6">
    <property type="interactions" value="69"/>
</dbReference>
<dbReference type="eggNOG" id="KOG0807">
    <property type="taxonomic scope" value="Eukaryota"/>
</dbReference>
<protein>
    <recommendedName>
        <fullName evidence="2">CN hydrolase domain-containing protein</fullName>
    </recommendedName>
</protein>
<dbReference type="PANTHER" id="PTHR23088:SF27">
    <property type="entry name" value="DEAMINATED GLUTATHIONE AMIDASE"/>
    <property type="match status" value="1"/>
</dbReference>
<dbReference type="Gene3D" id="3.60.110.10">
    <property type="entry name" value="Carbon-nitrogen hydrolase"/>
    <property type="match status" value="1"/>
</dbReference>
<evidence type="ECO:0000313" key="4">
    <source>
        <dbReference type="Proteomes" id="UP000009131"/>
    </source>
</evidence>
<dbReference type="STRING" id="764103.G7DXH6"/>
<proteinExistence type="predicted"/>
<dbReference type="EMBL" id="BABT02000061">
    <property type="protein sequence ID" value="GAA95286.1"/>
    <property type="molecule type" value="Genomic_DNA"/>
</dbReference>
<dbReference type="PROSITE" id="PS01227">
    <property type="entry name" value="UPF0012"/>
    <property type="match status" value="1"/>
</dbReference>
<dbReference type="HOGENOM" id="CLU_030130_1_2_1"/>
<organism evidence="3 4">
    <name type="scientific">Mixia osmundae (strain CBS 9802 / IAM 14324 / JCM 22182 / KY 12970)</name>
    <dbReference type="NCBI Taxonomy" id="764103"/>
    <lineage>
        <taxon>Eukaryota</taxon>
        <taxon>Fungi</taxon>
        <taxon>Dikarya</taxon>
        <taxon>Basidiomycota</taxon>
        <taxon>Pucciniomycotina</taxon>
        <taxon>Mixiomycetes</taxon>
        <taxon>Mixiales</taxon>
        <taxon>Mixiaceae</taxon>
        <taxon>Mixia</taxon>
    </lineage>
</organism>
<evidence type="ECO:0000313" key="3">
    <source>
        <dbReference type="EMBL" id="GAA95286.1"/>
    </source>
</evidence>
<dbReference type="SUPFAM" id="SSF56317">
    <property type="entry name" value="Carbon-nitrogen hydrolase"/>
    <property type="match status" value="1"/>
</dbReference>
<accession>G7DXH6</accession>
<dbReference type="PANTHER" id="PTHR23088">
    <property type="entry name" value="NITRILASE-RELATED"/>
    <property type="match status" value="1"/>
</dbReference>
<dbReference type="Proteomes" id="UP000009131">
    <property type="component" value="Unassembled WGS sequence"/>
</dbReference>
<name>G7DXH6_MIXOS</name>
<dbReference type="InterPro" id="IPR036526">
    <property type="entry name" value="C-N_Hydrolase_sf"/>
</dbReference>
<gene>
    <name evidence="3" type="primary">Mo01942</name>
    <name evidence="3" type="ORF">E5Q_01942</name>
</gene>
<evidence type="ECO:0000259" key="2">
    <source>
        <dbReference type="PROSITE" id="PS50263"/>
    </source>
</evidence>
<dbReference type="PROSITE" id="PS50263">
    <property type="entry name" value="CN_HYDROLASE"/>
    <property type="match status" value="1"/>
</dbReference>
<dbReference type="InterPro" id="IPR001110">
    <property type="entry name" value="UPF0012_CS"/>
</dbReference>
<dbReference type="InterPro" id="IPR003010">
    <property type="entry name" value="C-N_Hydrolase"/>
</dbReference>